<dbReference type="PANTHER" id="PTHR35174">
    <property type="entry name" value="BLL7171 PROTEIN-RELATED"/>
    <property type="match status" value="1"/>
</dbReference>
<comment type="similarity">
    <text evidence="1">Belongs to the YciI family.</text>
</comment>
<reference evidence="3 4" key="1">
    <citation type="submission" date="2014-12" db="EMBL/GenBank/DDBJ databases">
        <title>16Stimator: statistical estimation of ribosomal gene copy numbers from draft genome assemblies.</title>
        <authorList>
            <person name="Perisin M.A."/>
            <person name="Vetter M."/>
            <person name="Gilbert J.A."/>
            <person name="Bergelson J."/>
        </authorList>
    </citation>
    <scope>NUCLEOTIDE SEQUENCE [LARGE SCALE GENOMIC DNA]</scope>
    <source>
        <strain evidence="3 4">MEDvA23</strain>
    </source>
</reference>
<protein>
    <recommendedName>
        <fullName evidence="2">YCII-related domain-containing protein</fullName>
    </recommendedName>
</protein>
<evidence type="ECO:0000256" key="1">
    <source>
        <dbReference type="ARBA" id="ARBA00007689"/>
    </source>
</evidence>
<comment type="caution">
    <text evidence="3">The sequence shown here is derived from an EMBL/GenBank/DDBJ whole genome shotgun (WGS) entry which is preliminary data.</text>
</comment>
<dbReference type="OrthoDB" id="9807535at2"/>
<accession>A0A0D0LZV3</accession>
<gene>
    <name evidence="3" type="ORF">RT97_26190</name>
</gene>
<dbReference type="Gene3D" id="3.30.70.1060">
    <property type="entry name" value="Dimeric alpha+beta barrel"/>
    <property type="match status" value="1"/>
</dbReference>
<evidence type="ECO:0000259" key="2">
    <source>
        <dbReference type="Pfam" id="PF03795"/>
    </source>
</evidence>
<evidence type="ECO:0000313" key="3">
    <source>
        <dbReference type="EMBL" id="KIQ22910.1"/>
    </source>
</evidence>
<dbReference type="InterPro" id="IPR005545">
    <property type="entry name" value="YCII"/>
</dbReference>
<dbReference type="SUPFAM" id="SSF54909">
    <property type="entry name" value="Dimeric alpha+beta barrel"/>
    <property type="match status" value="1"/>
</dbReference>
<dbReference type="RefSeq" id="WP_042581784.1">
    <property type="nucleotide sequence ID" value="NZ_JXQQ01000081.1"/>
</dbReference>
<evidence type="ECO:0000313" key="4">
    <source>
        <dbReference type="Proteomes" id="UP000032067"/>
    </source>
</evidence>
<proteinExistence type="inferred from homology"/>
<dbReference type="EMBL" id="JXQQ01000081">
    <property type="protein sequence ID" value="KIQ22910.1"/>
    <property type="molecule type" value="Genomic_DNA"/>
</dbReference>
<organism evidence="3 4">
    <name type="scientific">Variovorax paradoxus</name>
    <dbReference type="NCBI Taxonomy" id="34073"/>
    <lineage>
        <taxon>Bacteria</taxon>
        <taxon>Pseudomonadati</taxon>
        <taxon>Pseudomonadota</taxon>
        <taxon>Betaproteobacteria</taxon>
        <taxon>Burkholderiales</taxon>
        <taxon>Comamonadaceae</taxon>
        <taxon>Variovorax</taxon>
    </lineage>
</organism>
<name>A0A0D0LZV3_VARPD</name>
<sequence length="124" mass="13198">MQYMLMFYQPAAEFEQRDDPSSAAYRSSWVAYADAVRQSGVALGGHGLLPPMTGTTLRIRGDKRQVQDGPFADTKEQLGGYLVVEVPDLDAALEWAARAPCASSGGVEVRPVFTATAATMAAAA</sequence>
<feature type="domain" description="YCII-related" evidence="2">
    <location>
        <begin position="1"/>
        <end position="113"/>
    </location>
</feature>
<dbReference type="InterPro" id="IPR011008">
    <property type="entry name" value="Dimeric_a/b-barrel"/>
</dbReference>
<dbReference type="Proteomes" id="UP000032067">
    <property type="component" value="Unassembled WGS sequence"/>
</dbReference>
<dbReference type="PANTHER" id="PTHR35174:SF3">
    <property type="entry name" value="BLL7171 PROTEIN"/>
    <property type="match status" value="1"/>
</dbReference>
<dbReference type="AlphaFoldDB" id="A0A0D0LZV3"/>
<dbReference type="Pfam" id="PF03795">
    <property type="entry name" value="YCII"/>
    <property type="match status" value="1"/>
</dbReference>